<feature type="domain" description="Erythromycin biosynthesis protein CIII-like N-terminal" evidence="2">
    <location>
        <begin position="22"/>
        <end position="218"/>
    </location>
</feature>
<protein>
    <recommendedName>
        <fullName evidence="2">Erythromycin biosynthesis protein CIII-like N-terminal domain-containing protein</fullName>
    </recommendedName>
</protein>
<organism evidence="3 4">
    <name type="scientific">Nocardiopsis rhodophaea</name>
    <dbReference type="NCBI Taxonomy" id="280238"/>
    <lineage>
        <taxon>Bacteria</taxon>
        <taxon>Bacillati</taxon>
        <taxon>Actinomycetota</taxon>
        <taxon>Actinomycetes</taxon>
        <taxon>Streptosporangiales</taxon>
        <taxon>Nocardiopsidaceae</taxon>
        <taxon>Nocardiopsis</taxon>
    </lineage>
</organism>
<gene>
    <name evidence="3" type="ORF">GCM10009799_41480</name>
</gene>
<dbReference type="InterPro" id="IPR048284">
    <property type="entry name" value="EryCIII-like_N"/>
</dbReference>
<comment type="caution">
    <text evidence="3">The sequence shown here is derived from an EMBL/GenBank/DDBJ whole genome shotgun (WGS) entry which is preliminary data.</text>
</comment>
<keyword evidence="4" id="KW-1185">Reference proteome</keyword>
<evidence type="ECO:0000256" key="1">
    <source>
        <dbReference type="ARBA" id="ARBA00022679"/>
    </source>
</evidence>
<dbReference type="EMBL" id="BAAAPC010000020">
    <property type="protein sequence ID" value="GAA2009351.1"/>
    <property type="molecule type" value="Genomic_DNA"/>
</dbReference>
<dbReference type="RefSeq" id="WP_344108549.1">
    <property type="nucleotide sequence ID" value="NZ_BAAAPC010000020.1"/>
</dbReference>
<proteinExistence type="predicted"/>
<dbReference type="Proteomes" id="UP001501585">
    <property type="component" value="Unassembled WGS sequence"/>
</dbReference>
<dbReference type="SUPFAM" id="SSF53756">
    <property type="entry name" value="UDP-Glycosyltransferase/glycogen phosphorylase"/>
    <property type="match status" value="1"/>
</dbReference>
<evidence type="ECO:0000313" key="3">
    <source>
        <dbReference type="EMBL" id="GAA2009351.1"/>
    </source>
</evidence>
<name>A0ABN2TIY2_9ACTN</name>
<sequence>MRVLLTSFAMKSHYFNLVPLAWALTAAGHEVRVASQPSLAEAIIHSGMTPVSVGQDHAIADLRDHIMSRTGKADVQSPRLPQEFEGPLNWEDVLGFETVATSLVLALINNDPTIDDLVEFTRSWQPDLVLWEQLFYSGGMAAHVAGVPHARVLWSLDVHANGRQRFLALRDRQPIAHRDDPLTEWLTWTLDRFDTPFVEHVTTGNWTIGATMPPSMRLPVD</sequence>
<keyword evidence="1" id="KW-0808">Transferase</keyword>
<evidence type="ECO:0000313" key="4">
    <source>
        <dbReference type="Proteomes" id="UP001501585"/>
    </source>
</evidence>
<dbReference type="Gene3D" id="3.40.50.2000">
    <property type="entry name" value="Glycogen Phosphorylase B"/>
    <property type="match status" value="1"/>
</dbReference>
<accession>A0ABN2TIY2</accession>
<dbReference type="Pfam" id="PF21036">
    <property type="entry name" value="EryCIII-like_N"/>
    <property type="match status" value="1"/>
</dbReference>
<reference evidence="3 4" key="1">
    <citation type="journal article" date="2019" name="Int. J. Syst. Evol. Microbiol.">
        <title>The Global Catalogue of Microorganisms (GCM) 10K type strain sequencing project: providing services to taxonomists for standard genome sequencing and annotation.</title>
        <authorList>
            <consortium name="The Broad Institute Genomics Platform"/>
            <consortium name="The Broad Institute Genome Sequencing Center for Infectious Disease"/>
            <person name="Wu L."/>
            <person name="Ma J."/>
        </authorList>
    </citation>
    <scope>NUCLEOTIDE SEQUENCE [LARGE SCALE GENOMIC DNA]</scope>
    <source>
        <strain evidence="3 4">JCM 15313</strain>
    </source>
</reference>
<evidence type="ECO:0000259" key="2">
    <source>
        <dbReference type="Pfam" id="PF21036"/>
    </source>
</evidence>